<reference evidence="3" key="1">
    <citation type="submission" date="2016-06" db="UniProtKB">
        <authorList>
            <consortium name="WormBaseParasite"/>
        </authorList>
    </citation>
    <scope>IDENTIFICATION</scope>
</reference>
<gene>
    <name evidence="1" type="ORF">NOO_LOCUS2775</name>
</gene>
<dbReference type="WBParaSite" id="nOo.2.0.1.t02775-RA">
    <property type="protein sequence ID" value="nOo.2.0.1.t02775-RA"/>
    <property type="gene ID" value="nOo.2.0.1.g02775"/>
</dbReference>
<keyword evidence="2" id="KW-1185">Reference proteome</keyword>
<evidence type="ECO:0000313" key="3">
    <source>
        <dbReference type="WBParaSite" id="nOo.2.0.1.t02775-RA"/>
    </source>
</evidence>
<sequence length="111" mass="12043">MGNATCSVSLVPQPPLLLLLRRRRIRRRDDASDGGRCSAPGRGHNIDRCKGRHDEVQVQRGVSCRCLDSVDRSCLIKLNSASKGRKGRNVSLKEAPIKGFPCNTVDAACSG</sequence>
<reference evidence="1 2" key="2">
    <citation type="submission" date="2018-08" db="EMBL/GenBank/DDBJ databases">
        <authorList>
            <person name="Laetsch R D."/>
            <person name="Stevens L."/>
            <person name="Kumar S."/>
            <person name="Blaxter L. M."/>
        </authorList>
    </citation>
    <scope>NUCLEOTIDE SEQUENCE [LARGE SCALE GENOMIC DNA]</scope>
</reference>
<name>A0A182E459_ONCOC</name>
<accession>A0A182E459</accession>
<evidence type="ECO:0000313" key="1">
    <source>
        <dbReference type="EMBL" id="VDK67017.1"/>
    </source>
</evidence>
<organism evidence="3">
    <name type="scientific">Onchocerca ochengi</name>
    <name type="common">Filarial nematode worm</name>
    <dbReference type="NCBI Taxonomy" id="42157"/>
    <lineage>
        <taxon>Eukaryota</taxon>
        <taxon>Metazoa</taxon>
        <taxon>Ecdysozoa</taxon>
        <taxon>Nematoda</taxon>
        <taxon>Chromadorea</taxon>
        <taxon>Rhabditida</taxon>
        <taxon>Spirurina</taxon>
        <taxon>Spiruromorpha</taxon>
        <taxon>Filarioidea</taxon>
        <taxon>Onchocercidae</taxon>
        <taxon>Onchocerca</taxon>
    </lineage>
</organism>
<dbReference type="Proteomes" id="UP000271087">
    <property type="component" value="Unassembled WGS sequence"/>
</dbReference>
<dbReference type="EMBL" id="UYRW01000466">
    <property type="protein sequence ID" value="VDK67017.1"/>
    <property type="molecule type" value="Genomic_DNA"/>
</dbReference>
<evidence type="ECO:0000313" key="2">
    <source>
        <dbReference type="Proteomes" id="UP000271087"/>
    </source>
</evidence>
<protein>
    <submittedName>
        <fullName evidence="1 3">Uncharacterized protein</fullName>
    </submittedName>
</protein>
<proteinExistence type="predicted"/>
<dbReference type="AlphaFoldDB" id="A0A182E459"/>